<evidence type="ECO:0000313" key="2">
    <source>
        <dbReference type="EMBL" id="BAQ00792.1"/>
    </source>
</evidence>
<evidence type="ECO:0000259" key="1">
    <source>
        <dbReference type="Pfam" id="PF00483"/>
    </source>
</evidence>
<reference evidence="2" key="1">
    <citation type="journal article" date="2014" name="DNA Res.">
        <title>A complete view of the genetic diversity of the Escherichia coli O-antigen biosynthesis gene cluster.</title>
        <authorList>
            <person name="Iguchi A."/>
            <person name="Iyoda S."/>
            <person name="Kikuchi T."/>
            <person name="Ogura Y."/>
            <person name="Katsura K."/>
            <person name="Ohnishi M."/>
            <person name="Hayashi T."/>
            <person name="Thomson N.R."/>
        </authorList>
    </citation>
    <scope>NUCLEOTIDE SEQUENCE</scope>
    <source>
        <strain evidence="2">E40</strain>
    </source>
</reference>
<dbReference type="InterPro" id="IPR029044">
    <property type="entry name" value="Nucleotide-diphossugar_trans"/>
</dbReference>
<protein>
    <recommendedName>
        <fullName evidence="1">Nucleotidyl transferase domain-containing protein</fullName>
    </recommendedName>
</protein>
<dbReference type="Pfam" id="PF13242">
    <property type="entry name" value="Hydrolase_like"/>
    <property type="match status" value="1"/>
</dbReference>
<accession>A0A0A8J442</accession>
<dbReference type="Pfam" id="PF00483">
    <property type="entry name" value="NTP_transferase"/>
    <property type="match status" value="1"/>
</dbReference>
<dbReference type="SUPFAM" id="SSF56784">
    <property type="entry name" value="HAD-like"/>
    <property type="match status" value="1"/>
</dbReference>
<dbReference type="AlphaFoldDB" id="A0A0A8J442"/>
<dbReference type="InterPro" id="IPR023214">
    <property type="entry name" value="HAD_sf"/>
</dbReference>
<dbReference type="PANTHER" id="PTHR19288:SF46">
    <property type="entry name" value="HALOACID DEHALOGENASE-LIKE HYDROLASE DOMAIN-CONTAINING PROTEIN 2"/>
    <property type="match status" value="1"/>
</dbReference>
<dbReference type="GO" id="GO:0005737">
    <property type="term" value="C:cytoplasm"/>
    <property type="evidence" value="ECO:0007669"/>
    <property type="project" value="TreeGrafter"/>
</dbReference>
<dbReference type="NCBIfam" id="TIGR01460">
    <property type="entry name" value="HAD-SF-IIA"/>
    <property type="match status" value="1"/>
</dbReference>
<sequence length="503" mass="56946">MIIAKGDKMIGIILAAGVGSRLRPMTNSKPKCLVTVAGKPILDYQLNSYRLAGIKDIFIIVGYEGDKIKKHCKYIKDLNITIIENNEYEDTNNMYSLFLAKKYAYGESFILNNADLAIDSNIIEKICESPFSDLIAVDVGVFNEESMKVTVNDDNKVSNISKLIDEKESVGCSIDFYKFSKDSSKIFFDEIERIVLRENNKKDWTEIAMQRLFIDRKMKFDVLDISGCSWVEIDNYADLALADKIFSQKNKKISDYKCYCFDLDGTVYVGREPIKEVIDEINSLKKSGKLIRFISNNSSKCKSEYVNKLKNYGIDVSTEDIKISSDSVIDFLNKEQAKKIYVVGTKSLQKNIIDAGFEICSHEPDFIVLGYDTELTYSKLVTACRLINCGVDYIATHCDVFCPSENGPIPDIGTVVTMLEMTTGRKPYRVFGKPNPDLLNLILNEDRLEKDDLLMIGDRIYTDIQMAENTGIDSVLVLTGDTKREDIEDSSVKPTYILQHFSQ</sequence>
<dbReference type="Pfam" id="PF13344">
    <property type="entry name" value="Hydrolase_6"/>
    <property type="match status" value="1"/>
</dbReference>
<proteinExistence type="predicted"/>
<dbReference type="PANTHER" id="PTHR19288">
    <property type="entry name" value="4-NITROPHENYLPHOSPHATASE-RELATED"/>
    <property type="match status" value="1"/>
</dbReference>
<dbReference type="Gene3D" id="3.40.50.1000">
    <property type="entry name" value="HAD superfamily/HAD-like"/>
    <property type="match status" value="2"/>
</dbReference>
<dbReference type="SUPFAM" id="SSF53448">
    <property type="entry name" value="Nucleotide-diphospho-sugar transferases"/>
    <property type="match status" value="1"/>
</dbReference>
<dbReference type="Gene3D" id="3.90.550.10">
    <property type="entry name" value="Spore Coat Polysaccharide Biosynthesis Protein SpsA, Chain A"/>
    <property type="match status" value="1"/>
</dbReference>
<dbReference type="InterPro" id="IPR006357">
    <property type="entry name" value="HAD-SF_hydro_IIA"/>
</dbReference>
<dbReference type="EMBL" id="AB811611">
    <property type="protein sequence ID" value="BAQ00792.1"/>
    <property type="molecule type" value="Genomic_DNA"/>
</dbReference>
<dbReference type="GO" id="GO:0016791">
    <property type="term" value="F:phosphatase activity"/>
    <property type="evidence" value="ECO:0007669"/>
    <property type="project" value="TreeGrafter"/>
</dbReference>
<dbReference type="InterPro" id="IPR005835">
    <property type="entry name" value="NTP_transferase_dom"/>
</dbReference>
<dbReference type="GO" id="GO:0016779">
    <property type="term" value="F:nucleotidyltransferase activity"/>
    <property type="evidence" value="ECO:0007669"/>
    <property type="project" value="UniProtKB-ARBA"/>
</dbReference>
<name>A0A0A8J442_ECOLX</name>
<organism evidence="2">
    <name type="scientific">Escherichia coli</name>
    <dbReference type="NCBI Taxonomy" id="562"/>
    <lineage>
        <taxon>Bacteria</taxon>
        <taxon>Pseudomonadati</taxon>
        <taxon>Pseudomonadota</taxon>
        <taxon>Gammaproteobacteria</taxon>
        <taxon>Enterobacterales</taxon>
        <taxon>Enterobacteriaceae</taxon>
        <taxon>Escherichia</taxon>
    </lineage>
</organism>
<dbReference type="InterPro" id="IPR036412">
    <property type="entry name" value="HAD-like_sf"/>
</dbReference>
<dbReference type="CDD" id="cd02523">
    <property type="entry name" value="PC_cytidylyltransferase"/>
    <property type="match status" value="1"/>
</dbReference>
<feature type="domain" description="Nucleotidyl transferase" evidence="1">
    <location>
        <begin position="11"/>
        <end position="120"/>
    </location>
</feature>